<name>A0AAD5X6N7_9FUNG</name>
<proteinExistence type="predicted"/>
<dbReference type="PANTHER" id="PTHR24274:SF1">
    <property type="entry name" value="CILIA- AND FLAGELLA-ASSOCIATED PROTEIN 161"/>
    <property type="match status" value="1"/>
</dbReference>
<dbReference type="GO" id="GO:0060271">
    <property type="term" value="P:cilium assembly"/>
    <property type="evidence" value="ECO:0007669"/>
    <property type="project" value="TreeGrafter"/>
</dbReference>
<dbReference type="PANTHER" id="PTHR24274">
    <property type="entry name" value="CILIA- AND FLAGELLA-ASSOCIATED PROTEIN 161"/>
    <property type="match status" value="1"/>
</dbReference>
<organism evidence="1 2">
    <name type="scientific">Rhizophlyctis rosea</name>
    <dbReference type="NCBI Taxonomy" id="64517"/>
    <lineage>
        <taxon>Eukaryota</taxon>
        <taxon>Fungi</taxon>
        <taxon>Fungi incertae sedis</taxon>
        <taxon>Chytridiomycota</taxon>
        <taxon>Chytridiomycota incertae sedis</taxon>
        <taxon>Chytridiomycetes</taxon>
        <taxon>Rhizophlyctidales</taxon>
        <taxon>Rhizophlyctidaceae</taxon>
        <taxon>Rhizophlyctis</taxon>
    </lineage>
</organism>
<dbReference type="GO" id="GO:0031514">
    <property type="term" value="C:motile cilium"/>
    <property type="evidence" value="ECO:0007669"/>
    <property type="project" value="TreeGrafter"/>
</dbReference>
<sequence length="208" mass="23302">MRVDPNILAQIPLTVPHRKGNWIEESVLREQLVREFIEKNRNGVDDGGARGGDVRGAPQVELSPQLQYEGNIMIRNSGTSSALTILGPVPTRISPSTFVPIPLTTSRTTAPTNHTVFRLMRCPEYERSAGGSGDRDMRIRYGERFYVVWEGGERPFYLYSEPKSFLLASKVGKRQTAVLGPDADHRAVWELQWADASMRMEMEGAVVD</sequence>
<comment type="caution">
    <text evidence="1">The sequence shown here is derived from an EMBL/GenBank/DDBJ whole genome shotgun (WGS) entry which is preliminary data.</text>
</comment>
<gene>
    <name evidence="1" type="ORF">HK097_003919</name>
</gene>
<dbReference type="InterPro" id="IPR055325">
    <property type="entry name" value="CF161"/>
</dbReference>
<reference evidence="1" key="1">
    <citation type="submission" date="2020-05" db="EMBL/GenBank/DDBJ databases">
        <title>Phylogenomic resolution of chytrid fungi.</title>
        <authorList>
            <person name="Stajich J.E."/>
            <person name="Amses K."/>
            <person name="Simmons R."/>
            <person name="Seto K."/>
            <person name="Myers J."/>
            <person name="Bonds A."/>
            <person name="Quandt C.A."/>
            <person name="Barry K."/>
            <person name="Liu P."/>
            <person name="Grigoriev I."/>
            <person name="Longcore J.E."/>
            <person name="James T.Y."/>
        </authorList>
    </citation>
    <scope>NUCLEOTIDE SEQUENCE</scope>
    <source>
        <strain evidence="1">JEL0318</strain>
    </source>
</reference>
<dbReference type="AlphaFoldDB" id="A0AAD5X6N7"/>
<keyword evidence="2" id="KW-1185">Reference proteome</keyword>
<feature type="non-terminal residue" evidence="1">
    <location>
        <position position="208"/>
    </location>
</feature>
<dbReference type="Proteomes" id="UP001212841">
    <property type="component" value="Unassembled WGS sequence"/>
</dbReference>
<evidence type="ECO:0000313" key="2">
    <source>
        <dbReference type="Proteomes" id="UP001212841"/>
    </source>
</evidence>
<protein>
    <submittedName>
        <fullName evidence="1">Uncharacterized protein</fullName>
    </submittedName>
</protein>
<accession>A0AAD5X6N7</accession>
<evidence type="ECO:0000313" key="1">
    <source>
        <dbReference type="EMBL" id="KAJ3053592.1"/>
    </source>
</evidence>
<dbReference type="EMBL" id="JADGJD010000197">
    <property type="protein sequence ID" value="KAJ3053592.1"/>
    <property type="molecule type" value="Genomic_DNA"/>
</dbReference>